<gene>
    <name evidence="3" type="ORF">K737_300387</name>
</gene>
<name>A0A061JI17_9PROT</name>
<organism evidence="3 4">
    <name type="scientific">Holospora undulata HU1</name>
    <dbReference type="NCBI Taxonomy" id="1321371"/>
    <lineage>
        <taxon>Bacteria</taxon>
        <taxon>Pseudomonadati</taxon>
        <taxon>Pseudomonadota</taxon>
        <taxon>Alphaproteobacteria</taxon>
        <taxon>Holosporales</taxon>
        <taxon>Holosporaceae</taxon>
        <taxon>Holospora</taxon>
    </lineage>
</organism>
<evidence type="ECO:0000259" key="2">
    <source>
        <dbReference type="Pfam" id="PF00486"/>
    </source>
</evidence>
<dbReference type="GO" id="GO:0003677">
    <property type="term" value="F:DNA binding"/>
    <property type="evidence" value="ECO:0007669"/>
    <property type="project" value="UniProtKB-KW"/>
</dbReference>
<dbReference type="Gene3D" id="1.10.10.10">
    <property type="entry name" value="Winged helix-like DNA-binding domain superfamily/Winged helix DNA-binding domain"/>
    <property type="match status" value="1"/>
</dbReference>
<reference evidence="3 4" key="1">
    <citation type="journal article" date="2013" name="Genome Announc.">
        <title>Draft Genome Sequence of Holospora undulata Strain HU1, a Micronucleus-Specific Symbiont of the Ciliate Paramecium caudatum.</title>
        <authorList>
            <person name="Dohra H."/>
            <person name="Suzuki H."/>
            <person name="Suzuki T."/>
            <person name="Tanaka K."/>
            <person name="Fujishima M."/>
        </authorList>
    </citation>
    <scope>NUCLEOTIDE SEQUENCE [LARGE SCALE GENOMIC DNA]</scope>
    <source>
        <strain evidence="3 4">HU1</strain>
    </source>
</reference>
<comment type="caution">
    <text evidence="3">The sequence shown here is derived from an EMBL/GenBank/DDBJ whole genome shotgun (WGS) entry which is preliminary data.</text>
</comment>
<feature type="domain" description="OmpR/PhoB-type" evidence="2">
    <location>
        <begin position="116"/>
        <end position="170"/>
    </location>
</feature>
<keyword evidence="4" id="KW-1185">Reference proteome</keyword>
<evidence type="ECO:0000256" key="1">
    <source>
        <dbReference type="ARBA" id="ARBA00023125"/>
    </source>
</evidence>
<keyword evidence="1 3" id="KW-0238">DNA-binding</keyword>
<dbReference type="InterPro" id="IPR036388">
    <property type="entry name" value="WH-like_DNA-bd_sf"/>
</dbReference>
<dbReference type="GO" id="GO:0006355">
    <property type="term" value="P:regulation of DNA-templated transcription"/>
    <property type="evidence" value="ECO:0007669"/>
    <property type="project" value="InterPro"/>
</dbReference>
<dbReference type="RefSeq" id="WP_006295125.1">
    <property type="nucleotide sequence ID" value="NZ_ARPM03000101.1"/>
</dbReference>
<dbReference type="GO" id="GO:0000160">
    <property type="term" value="P:phosphorelay signal transduction system"/>
    <property type="evidence" value="ECO:0007669"/>
    <property type="project" value="InterPro"/>
</dbReference>
<proteinExistence type="predicted"/>
<dbReference type="Pfam" id="PF00486">
    <property type="entry name" value="Trans_reg_C"/>
    <property type="match status" value="1"/>
</dbReference>
<dbReference type="Proteomes" id="UP000026922">
    <property type="component" value="Unassembled WGS sequence"/>
</dbReference>
<dbReference type="SUPFAM" id="SSF46894">
    <property type="entry name" value="C-terminal effector domain of the bipartite response regulators"/>
    <property type="match status" value="1"/>
</dbReference>
<evidence type="ECO:0000313" key="3">
    <source>
        <dbReference type="EMBL" id="ETZ05177.1"/>
    </source>
</evidence>
<protein>
    <submittedName>
        <fullName evidence="3">DNA-binding transcriptional regulator BasR</fullName>
    </submittedName>
</protein>
<evidence type="ECO:0000313" key="4">
    <source>
        <dbReference type="Proteomes" id="UP000026922"/>
    </source>
</evidence>
<dbReference type="EMBL" id="ARPM03000101">
    <property type="protein sequence ID" value="ETZ05177.1"/>
    <property type="molecule type" value="Genomic_DNA"/>
</dbReference>
<dbReference type="AlphaFoldDB" id="A0A061JI17"/>
<dbReference type="InterPro" id="IPR016032">
    <property type="entry name" value="Sig_transdc_resp-reg_C-effctor"/>
</dbReference>
<accession>A0A061JI17</accession>
<dbReference type="InterPro" id="IPR001867">
    <property type="entry name" value="OmpR/PhoB-type_DNA-bd"/>
</dbReference>
<sequence>MIRVVRRKLLCYGDVLWCSLWEEIIQQSCAEITLSFCSTEVQLRESWEKKSSLACVYVMNNRCVFEDWISKKFYLLPEFFLVFLGDLKAFQQKVGYVLKDFSFYHNTIITKKRNFLLREKEYKTLVYFLERYKEKINKEELLKEVWKYSNDMETLTLETHVAQLNKKLKFCNHRIRREKNFFLMDSIGEI</sequence>